<sequence length="211" mass="24000">MAIDSLLPLMDSNPECDIDCESEAEEEPVCGNDGRTYDSRCEIDKAKCQGHPVEFKHNGKCVEKARCEAQRTLMLEQGKQFVPECEPDGSYSEVQCHRSAGYCWCVDEAGRPVRGSSIQNTRPNCARHSGRRTNRRRSSRGGKKTKKDISGCGTTDRARFNENLIDIFHSEYDRVPHSTETTVQSSRSTDTPNERHTHNLEKRKSQWKFDN</sequence>
<dbReference type="PROSITE" id="PS51465">
    <property type="entry name" value="KAZAL_2"/>
    <property type="match status" value="1"/>
</dbReference>
<dbReference type="SUPFAM" id="SSF57610">
    <property type="entry name" value="Thyroglobulin type-1 domain"/>
    <property type="match status" value="1"/>
</dbReference>
<keyword evidence="4 5" id="KW-1015">Disulfide bond</keyword>
<dbReference type="EMBL" id="JAFNEN010000215">
    <property type="protein sequence ID" value="KAG8189446.1"/>
    <property type="molecule type" value="Genomic_DNA"/>
</dbReference>
<dbReference type="CDD" id="cd00104">
    <property type="entry name" value="KAZAL_FS"/>
    <property type="match status" value="1"/>
</dbReference>
<dbReference type="CDD" id="cd00191">
    <property type="entry name" value="TY"/>
    <property type="match status" value="1"/>
</dbReference>
<dbReference type="GO" id="GO:0005615">
    <property type="term" value="C:extracellular space"/>
    <property type="evidence" value="ECO:0007669"/>
    <property type="project" value="TreeGrafter"/>
</dbReference>
<evidence type="ECO:0000256" key="6">
    <source>
        <dbReference type="SAM" id="MobiDB-lite"/>
    </source>
</evidence>
<proteinExistence type="predicted"/>
<dbReference type="Gene3D" id="3.30.60.30">
    <property type="match status" value="1"/>
</dbReference>
<evidence type="ECO:0000259" key="7">
    <source>
        <dbReference type="PROSITE" id="PS51162"/>
    </source>
</evidence>
<evidence type="ECO:0000313" key="9">
    <source>
        <dbReference type="EMBL" id="KAG8189446.1"/>
    </source>
</evidence>
<gene>
    <name evidence="9" type="ORF">JTE90_012518</name>
</gene>
<dbReference type="PROSITE" id="PS51162">
    <property type="entry name" value="THYROGLOBULIN_1_2"/>
    <property type="match status" value="1"/>
</dbReference>
<feature type="region of interest" description="Disordered" evidence="6">
    <location>
        <begin position="171"/>
        <end position="211"/>
    </location>
</feature>
<dbReference type="InterPro" id="IPR000716">
    <property type="entry name" value="Thyroglobulin_1"/>
</dbReference>
<dbReference type="GO" id="GO:0050840">
    <property type="term" value="F:extracellular matrix binding"/>
    <property type="evidence" value="ECO:0007669"/>
    <property type="project" value="TreeGrafter"/>
</dbReference>
<comment type="subcellular location">
    <subcellularLocation>
        <location evidence="1">Secreted</location>
    </subcellularLocation>
</comment>
<dbReference type="InterPro" id="IPR036857">
    <property type="entry name" value="Thyroglobulin_1_sf"/>
</dbReference>
<keyword evidence="2" id="KW-0964">Secreted</keyword>
<dbReference type="GO" id="GO:0030198">
    <property type="term" value="P:extracellular matrix organization"/>
    <property type="evidence" value="ECO:0007669"/>
    <property type="project" value="TreeGrafter"/>
</dbReference>
<dbReference type="InterPro" id="IPR002350">
    <property type="entry name" value="Kazal_dom"/>
</dbReference>
<evidence type="ECO:0000256" key="4">
    <source>
        <dbReference type="ARBA" id="ARBA00023157"/>
    </source>
</evidence>
<accession>A0AAV6V0R9</accession>
<feature type="region of interest" description="Disordered" evidence="6">
    <location>
        <begin position="116"/>
        <end position="155"/>
    </location>
</feature>
<keyword evidence="10" id="KW-1185">Reference proteome</keyword>
<comment type="caution">
    <text evidence="5">Lacks conserved residue(s) required for the propagation of feature annotation.</text>
</comment>
<evidence type="ECO:0000259" key="8">
    <source>
        <dbReference type="PROSITE" id="PS51465"/>
    </source>
</evidence>
<dbReference type="SMART" id="SM00211">
    <property type="entry name" value="TY"/>
    <property type="match status" value="1"/>
</dbReference>
<dbReference type="GO" id="GO:0008201">
    <property type="term" value="F:heparin binding"/>
    <property type="evidence" value="ECO:0007669"/>
    <property type="project" value="TreeGrafter"/>
</dbReference>
<dbReference type="Pfam" id="PF00086">
    <property type="entry name" value="Thyroglobulin_1"/>
    <property type="match status" value="1"/>
</dbReference>
<dbReference type="PROSITE" id="PS00484">
    <property type="entry name" value="THYROGLOBULIN_1_1"/>
    <property type="match status" value="1"/>
</dbReference>
<protein>
    <submittedName>
        <fullName evidence="9">Uncharacterized protein</fullName>
    </submittedName>
</protein>
<dbReference type="GO" id="GO:0005604">
    <property type="term" value="C:basement membrane"/>
    <property type="evidence" value="ECO:0007669"/>
    <property type="project" value="TreeGrafter"/>
</dbReference>
<evidence type="ECO:0000256" key="5">
    <source>
        <dbReference type="PROSITE-ProRule" id="PRU00500"/>
    </source>
</evidence>
<dbReference type="Gene3D" id="4.10.800.10">
    <property type="entry name" value="Thyroglobulin type-1"/>
    <property type="match status" value="1"/>
</dbReference>
<evidence type="ECO:0000313" key="10">
    <source>
        <dbReference type="Proteomes" id="UP000827092"/>
    </source>
</evidence>
<comment type="caution">
    <text evidence="9">The sequence shown here is derived from an EMBL/GenBank/DDBJ whole genome shotgun (WGS) entry which is preliminary data.</text>
</comment>
<feature type="compositionally biased region" description="Polar residues" evidence="6">
    <location>
        <begin position="178"/>
        <end position="191"/>
    </location>
</feature>
<dbReference type="PANTHER" id="PTHR12352">
    <property type="entry name" value="SECRETED MODULAR CALCIUM-BINDING PROTEIN"/>
    <property type="match status" value="1"/>
</dbReference>
<evidence type="ECO:0000256" key="3">
    <source>
        <dbReference type="ARBA" id="ARBA00022737"/>
    </source>
</evidence>
<evidence type="ECO:0000256" key="1">
    <source>
        <dbReference type="ARBA" id="ARBA00004613"/>
    </source>
</evidence>
<reference evidence="9 10" key="1">
    <citation type="journal article" date="2022" name="Nat. Ecol. Evol.">
        <title>A masculinizing supergene underlies an exaggerated male reproductive morph in a spider.</title>
        <authorList>
            <person name="Hendrickx F."/>
            <person name="De Corte Z."/>
            <person name="Sonet G."/>
            <person name="Van Belleghem S.M."/>
            <person name="Kostlbacher S."/>
            <person name="Vangestel C."/>
        </authorList>
    </citation>
    <scope>NUCLEOTIDE SEQUENCE [LARGE SCALE GENOMIC DNA]</scope>
    <source>
        <strain evidence="9">W744_W776</strain>
    </source>
</reference>
<dbReference type="Proteomes" id="UP000827092">
    <property type="component" value="Unassembled WGS sequence"/>
</dbReference>
<feature type="disulfide bond" evidence="5">
    <location>
        <begin position="105"/>
        <end position="125"/>
    </location>
</feature>
<feature type="compositionally biased region" description="Basic residues" evidence="6">
    <location>
        <begin position="128"/>
        <end position="146"/>
    </location>
</feature>
<dbReference type="AlphaFoldDB" id="A0AAV6V0R9"/>
<dbReference type="Pfam" id="PF07648">
    <property type="entry name" value="Kazal_2"/>
    <property type="match status" value="1"/>
</dbReference>
<name>A0AAV6V0R9_9ARAC</name>
<organism evidence="9 10">
    <name type="scientific">Oedothorax gibbosus</name>
    <dbReference type="NCBI Taxonomy" id="931172"/>
    <lineage>
        <taxon>Eukaryota</taxon>
        <taxon>Metazoa</taxon>
        <taxon>Ecdysozoa</taxon>
        <taxon>Arthropoda</taxon>
        <taxon>Chelicerata</taxon>
        <taxon>Arachnida</taxon>
        <taxon>Araneae</taxon>
        <taxon>Araneomorphae</taxon>
        <taxon>Entelegynae</taxon>
        <taxon>Araneoidea</taxon>
        <taxon>Linyphiidae</taxon>
        <taxon>Erigoninae</taxon>
        <taxon>Oedothorax</taxon>
    </lineage>
</organism>
<feature type="domain" description="Kazal-like" evidence="8">
    <location>
        <begin position="10"/>
        <end position="63"/>
    </location>
</feature>
<feature type="domain" description="Thyroglobulin type-1" evidence="7">
    <location>
        <begin position="64"/>
        <end position="125"/>
    </location>
</feature>
<dbReference type="PANTHER" id="PTHR12352:SF30">
    <property type="entry name" value="FI05255P"/>
    <property type="match status" value="1"/>
</dbReference>
<dbReference type="InterPro" id="IPR051950">
    <property type="entry name" value="Dev_reg/Prot_inhib"/>
</dbReference>
<feature type="disulfide bond" evidence="5">
    <location>
        <begin position="96"/>
        <end position="103"/>
    </location>
</feature>
<evidence type="ECO:0000256" key="2">
    <source>
        <dbReference type="ARBA" id="ARBA00022525"/>
    </source>
</evidence>
<keyword evidence="3" id="KW-0677">Repeat</keyword>
<feature type="compositionally biased region" description="Basic and acidic residues" evidence="6">
    <location>
        <begin position="192"/>
        <end position="211"/>
    </location>
</feature>
<dbReference type="SMART" id="SM00280">
    <property type="entry name" value="KAZAL"/>
    <property type="match status" value="1"/>
</dbReference>